<sequence>MTKPTPLDDLPERIRTLSLNGIAEVADMGRDDPDVIQLWIGEGDLATPPFVAEAAAAAIRAGHTRYTYAHGLPRLRQALTDYHRRHWGVDVPPHRFTVTAGGMNAIMQGLQAVLSPGEEVIFPAPHWPNLAETVKLLGGTPVPIPLDQDAAGRFSLSLDAVAAAITPRTRVLAINSPSNPTGWMMDRAQMTALRDLARAHGLWILADEVYNHFTYGNAIAPSFLEICSGDDKLLVSNTFSKNWAMTGWRAGWLVFPEGMGTVFDNLGQYNTTSIPTFIQHACITALDEGDEFIRHMVARCAQSRLIFAEGLSALPGITAQAPEGSFYLMFSVAGEADARALAIRLLREAKVGLAPGTAFGPAGQGKLRLCFAVDPELAREAMRRLSAFFRGA</sequence>
<comment type="cofactor">
    <cofactor evidence="1">
        <name>pyridoxal 5'-phosphate</name>
        <dbReference type="ChEBI" id="CHEBI:597326"/>
    </cofactor>
</comment>
<keyword evidence="10" id="KW-1185">Reference proteome</keyword>
<dbReference type="CDD" id="cd00609">
    <property type="entry name" value="AAT_like"/>
    <property type="match status" value="1"/>
</dbReference>
<evidence type="ECO:0000256" key="5">
    <source>
        <dbReference type="ARBA" id="ARBA00022679"/>
    </source>
</evidence>
<comment type="caution">
    <text evidence="9">The sequence shown here is derived from an EMBL/GenBank/DDBJ whole genome shotgun (WGS) entry which is preliminary data.</text>
</comment>
<dbReference type="Gene3D" id="3.40.640.10">
    <property type="entry name" value="Type I PLP-dependent aspartate aminotransferase-like (Major domain)"/>
    <property type="match status" value="1"/>
</dbReference>
<evidence type="ECO:0000313" key="9">
    <source>
        <dbReference type="EMBL" id="MFC3124689.1"/>
    </source>
</evidence>
<evidence type="ECO:0000256" key="3">
    <source>
        <dbReference type="ARBA" id="ARBA00012753"/>
    </source>
</evidence>
<dbReference type="PANTHER" id="PTHR46383">
    <property type="entry name" value="ASPARTATE AMINOTRANSFERASE"/>
    <property type="match status" value="1"/>
</dbReference>
<accession>A0ABV7FZ82</accession>
<proteinExistence type="inferred from homology"/>
<feature type="domain" description="Aminotransferase class I/classII large" evidence="8">
    <location>
        <begin position="34"/>
        <end position="385"/>
    </location>
</feature>
<organism evidence="9 10">
    <name type="scientific">Teichococcus globiformis</name>
    <dbReference type="NCBI Taxonomy" id="2307229"/>
    <lineage>
        <taxon>Bacteria</taxon>
        <taxon>Pseudomonadati</taxon>
        <taxon>Pseudomonadota</taxon>
        <taxon>Alphaproteobacteria</taxon>
        <taxon>Acetobacterales</taxon>
        <taxon>Roseomonadaceae</taxon>
        <taxon>Roseomonas</taxon>
    </lineage>
</organism>
<dbReference type="InterPro" id="IPR015424">
    <property type="entry name" value="PyrdxlP-dep_Trfase"/>
</dbReference>
<dbReference type="RefSeq" id="WP_379595103.1">
    <property type="nucleotide sequence ID" value="NZ_JBHRTN010000007.1"/>
</dbReference>
<dbReference type="NCBIfam" id="NF004770">
    <property type="entry name" value="PRK06108.1"/>
    <property type="match status" value="1"/>
</dbReference>
<comment type="catalytic activity">
    <reaction evidence="7">
        <text>L-aspartate + 2-oxoglutarate = oxaloacetate + L-glutamate</text>
        <dbReference type="Rhea" id="RHEA:21824"/>
        <dbReference type="ChEBI" id="CHEBI:16452"/>
        <dbReference type="ChEBI" id="CHEBI:16810"/>
        <dbReference type="ChEBI" id="CHEBI:29985"/>
        <dbReference type="ChEBI" id="CHEBI:29991"/>
        <dbReference type="EC" id="2.6.1.1"/>
    </reaction>
</comment>
<dbReference type="InterPro" id="IPR050596">
    <property type="entry name" value="AspAT/PAT-like"/>
</dbReference>
<dbReference type="InterPro" id="IPR015421">
    <property type="entry name" value="PyrdxlP-dep_Trfase_major"/>
</dbReference>
<evidence type="ECO:0000256" key="6">
    <source>
        <dbReference type="ARBA" id="ARBA00022898"/>
    </source>
</evidence>
<comment type="similarity">
    <text evidence="2">Belongs to the class-I pyridoxal-phosphate-dependent aminotransferase family.</text>
</comment>
<evidence type="ECO:0000256" key="2">
    <source>
        <dbReference type="ARBA" id="ARBA00007441"/>
    </source>
</evidence>
<reference evidence="10" key="1">
    <citation type="journal article" date="2019" name="Int. J. Syst. Evol. Microbiol.">
        <title>The Global Catalogue of Microorganisms (GCM) 10K type strain sequencing project: providing services to taxonomists for standard genome sequencing and annotation.</title>
        <authorList>
            <consortium name="The Broad Institute Genomics Platform"/>
            <consortium name="The Broad Institute Genome Sequencing Center for Infectious Disease"/>
            <person name="Wu L."/>
            <person name="Ma J."/>
        </authorList>
    </citation>
    <scope>NUCLEOTIDE SEQUENCE [LARGE SCALE GENOMIC DNA]</scope>
    <source>
        <strain evidence="10">KCTC 52094</strain>
    </source>
</reference>
<dbReference type="EMBL" id="JBHRTN010000007">
    <property type="protein sequence ID" value="MFC3124689.1"/>
    <property type="molecule type" value="Genomic_DNA"/>
</dbReference>
<dbReference type="Gene3D" id="3.90.1150.10">
    <property type="entry name" value="Aspartate Aminotransferase, domain 1"/>
    <property type="match status" value="1"/>
</dbReference>
<evidence type="ECO:0000256" key="4">
    <source>
        <dbReference type="ARBA" id="ARBA00022576"/>
    </source>
</evidence>
<dbReference type="GO" id="GO:0008483">
    <property type="term" value="F:transaminase activity"/>
    <property type="evidence" value="ECO:0007669"/>
    <property type="project" value="UniProtKB-KW"/>
</dbReference>
<evidence type="ECO:0000256" key="1">
    <source>
        <dbReference type="ARBA" id="ARBA00001933"/>
    </source>
</evidence>
<dbReference type="Pfam" id="PF00155">
    <property type="entry name" value="Aminotran_1_2"/>
    <property type="match status" value="1"/>
</dbReference>
<dbReference type="SUPFAM" id="SSF53383">
    <property type="entry name" value="PLP-dependent transferases"/>
    <property type="match status" value="1"/>
</dbReference>
<evidence type="ECO:0000259" key="8">
    <source>
        <dbReference type="Pfam" id="PF00155"/>
    </source>
</evidence>
<dbReference type="Proteomes" id="UP001595593">
    <property type="component" value="Unassembled WGS sequence"/>
</dbReference>
<evidence type="ECO:0000313" key="10">
    <source>
        <dbReference type="Proteomes" id="UP001595593"/>
    </source>
</evidence>
<evidence type="ECO:0000256" key="7">
    <source>
        <dbReference type="ARBA" id="ARBA00049185"/>
    </source>
</evidence>
<dbReference type="EC" id="2.6.1.1" evidence="3"/>
<keyword evidence="4 9" id="KW-0032">Aminotransferase</keyword>
<dbReference type="PANTHER" id="PTHR46383:SF2">
    <property type="entry name" value="AMINOTRANSFERASE"/>
    <property type="match status" value="1"/>
</dbReference>
<dbReference type="InterPro" id="IPR004839">
    <property type="entry name" value="Aminotransferase_I/II_large"/>
</dbReference>
<name>A0ABV7FZ82_9PROT</name>
<keyword evidence="6" id="KW-0663">Pyridoxal phosphate</keyword>
<dbReference type="InterPro" id="IPR015422">
    <property type="entry name" value="PyrdxlP-dep_Trfase_small"/>
</dbReference>
<gene>
    <name evidence="9" type="ORF">ACFOD4_06395</name>
</gene>
<protein>
    <recommendedName>
        <fullName evidence="3">aspartate transaminase</fullName>
        <ecNumber evidence="3">2.6.1.1</ecNumber>
    </recommendedName>
</protein>
<keyword evidence="5 9" id="KW-0808">Transferase</keyword>